<dbReference type="Proteomes" id="UP000777935">
    <property type="component" value="Unassembled WGS sequence"/>
</dbReference>
<accession>A0ABX2IT40</accession>
<keyword evidence="3 6" id="KW-0812">Transmembrane</keyword>
<dbReference type="PANTHER" id="PTHR30086">
    <property type="entry name" value="ARGININE EXPORTER PROTEIN ARGO"/>
    <property type="match status" value="1"/>
</dbReference>
<comment type="subcellular location">
    <subcellularLocation>
        <location evidence="1">Cell membrane</location>
        <topology evidence="1">Multi-pass membrane protein</topology>
    </subcellularLocation>
</comment>
<feature type="transmembrane region" description="Helical" evidence="6">
    <location>
        <begin position="43"/>
        <end position="62"/>
    </location>
</feature>
<comment type="caution">
    <text evidence="7">The sequence shown here is derived from an EMBL/GenBank/DDBJ whole genome shotgun (WGS) entry which is preliminary data.</text>
</comment>
<dbReference type="Pfam" id="PF01810">
    <property type="entry name" value="LysE"/>
    <property type="match status" value="1"/>
</dbReference>
<feature type="transmembrane region" description="Helical" evidence="6">
    <location>
        <begin position="175"/>
        <end position="196"/>
    </location>
</feature>
<dbReference type="PANTHER" id="PTHR30086:SF20">
    <property type="entry name" value="ARGININE EXPORTER PROTEIN ARGO-RELATED"/>
    <property type="match status" value="1"/>
</dbReference>
<evidence type="ECO:0000256" key="4">
    <source>
        <dbReference type="ARBA" id="ARBA00022989"/>
    </source>
</evidence>
<evidence type="ECO:0000256" key="1">
    <source>
        <dbReference type="ARBA" id="ARBA00004651"/>
    </source>
</evidence>
<evidence type="ECO:0000256" key="5">
    <source>
        <dbReference type="ARBA" id="ARBA00023136"/>
    </source>
</evidence>
<evidence type="ECO:0000313" key="7">
    <source>
        <dbReference type="EMBL" id="NSX54250.1"/>
    </source>
</evidence>
<reference evidence="7 8" key="1">
    <citation type="submission" date="2020-06" db="EMBL/GenBank/DDBJ databases">
        <title>Sulfitobacter algicola sp. nov., isolated from green algae.</title>
        <authorList>
            <person name="Wang C."/>
        </authorList>
    </citation>
    <scope>NUCLEOTIDE SEQUENCE [LARGE SCALE GENOMIC DNA]</scope>
    <source>
        <strain evidence="7 8">1151</strain>
    </source>
</reference>
<keyword evidence="4 6" id="KW-1133">Transmembrane helix</keyword>
<feature type="transmembrane region" description="Helical" evidence="6">
    <location>
        <begin position="74"/>
        <end position="92"/>
    </location>
</feature>
<gene>
    <name evidence="7" type="ORF">HRQ87_05505</name>
</gene>
<name>A0ABX2IT40_9RHOB</name>
<dbReference type="RefSeq" id="WP_174136068.1">
    <property type="nucleotide sequence ID" value="NZ_JABUFE010000002.1"/>
</dbReference>
<evidence type="ECO:0000256" key="6">
    <source>
        <dbReference type="SAM" id="Phobius"/>
    </source>
</evidence>
<keyword evidence="5 6" id="KW-0472">Membrane</keyword>
<evidence type="ECO:0000313" key="8">
    <source>
        <dbReference type="Proteomes" id="UP000777935"/>
    </source>
</evidence>
<keyword evidence="8" id="KW-1185">Reference proteome</keyword>
<evidence type="ECO:0000256" key="3">
    <source>
        <dbReference type="ARBA" id="ARBA00022692"/>
    </source>
</evidence>
<sequence length="198" mass="21400">MIDYSLILPLILFAFSSTGTPGPNNIMLLASGANFGYLRSVPHMVGIWAGLASMMIIMSMGLSQIFDVYPVAKTVLKVLATGYMLWLAVKIVRAAPVKETDAPGRPMTPLQAALFQWVNPKAWAMSAGAVTLYAIGTGWIAIAGLVVIFVIVSLITNSTWIVLGKQVTRFLSTPLRLRTFNVVMAVLLVASLYPVLIE</sequence>
<evidence type="ECO:0000256" key="2">
    <source>
        <dbReference type="ARBA" id="ARBA00022475"/>
    </source>
</evidence>
<dbReference type="InterPro" id="IPR001123">
    <property type="entry name" value="LeuE-type"/>
</dbReference>
<keyword evidence="2" id="KW-1003">Cell membrane</keyword>
<proteinExistence type="predicted"/>
<feature type="transmembrane region" description="Helical" evidence="6">
    <location>
        <begin position="139"/>
        <end position="163"/>
    </location>
</feature>
<protein>
    <submittedName>
        <fullName evidence="7">LysE family translocator</fullName>
    </submittedName>
</protein>
<dbReference type="EMBL" id="JABUFE010000002">
    <property type="protein sequence ID" value="NSX54250.1"/>
    <property type="molecule type" value="Genomic_DNA"/>
</dbReference>
<organism evidence="7 8">
    <name type="scientific">Parasulfitobacter algicola</name>
    <dbReference type="NCBI Taxonomy" id="2614809"/>
    <lineage>
        <taxon>Bacteria</taxon>
        <taxon>Pseudomonadati</taxon>
        <taxon>Pseudomonadota</taxon>
        <taxon>Alphaproteobacteria</taxon>
        <taxon>Rhodobacterales</taxon>
        <taxon>Roseobacteraceae</taxon>
        <taxon>Parasulfitobacter</taxon>
    </lineage>
</organism>